<dbReference type="EMBL" id="FOGF01000003">
    <property type="protein sequence ID" value="SEQ65844.1"/>
    <property type="molecule type" value="Genomic_DNA"/>
</dbReference>
<dbReference type="InterPro" id="IPR011270">
    <property type="entry name" value="Pur_Nuc_Pase_Ino/Guo-sp"/>
</dbReference>
<evidence type="ECO:0000256" key="6">
    <source>
        <dbReference type="ARBA" id="ARBA00022676"/>
    </source>
</evidence>
<evidence type="ECO:0000256" key="5">
    <source>
        <dbReference type="ARBA" id="ARBA00022553"/>
    </source>
</evidence>
<dbReference type="NCBIfam" id="TIGR01700">
    <property type="entry name" value="PNPH"/>
    <property type="match status" value="1"/>
</dbReference>
<dbReference type="GO" id="GO:0009116">
    <property type="term" value="P:nucleoside metabolic process"/>
    <property type="evidence" value="ECO:0007669"/>
    <property type="project" value="InterPro"/>
</dbReference>
<dbReference type="GO" id="GO:0004731">
    <property type="term" value="F:purine-nucleoside phosphorylase activity"/>
    <property type="evidence" value="ECO:0007669"/>
    <property type="project" value="UniProtKB-EC"/>
</dbReference>
<dbReference type="InterPro" id="IPR000845">
    <property type="entry name" value="Nucleoside_phosphorylase_d"/>
</dbReference>
<dbReference type="SUPFAM" id="SSF53167">
    <property type="entry name" value="Purine and uridine phosphorylases"/>
    <property type="match status" value="1"/>
</dbReference>
<feature type="domain" description="Nucleoside phosphorylase" evidence="10">
    <location>
        <begin position="25"/>
        <end position="269"/>
    </location>
</feature>
<dbReference type="PIRSF" id="PIRSF000477">
    <property type="entry name" value="PurNPase"/>
    <property type="match status" value="1"/>
</dbReference>
<dbReference type="PANTHER" id="PTHR11904:SF9">
    <property type="entry name" value="PURINE NUCLEOSIDE PHOSPHORYLASE-RELATED"/>
    <property type="match status" value="1"/>
</dbReference>
<dbReference type="STRING" id="137733.SAMN05421767_10364"/>
<dbReference type="Proteomes" id="UP000198556">
    <property type="component" value="Unassembled WGS sequence"/>
</dbReference>
<gene>
    <name evidence="11" type="ORF">SAMN05421767_10364</name>
</gene>
<name>A0A1H9HU31_9LACT</name>
<evidence type="ECO:0000256" key="1">
    <source>
        <dbReference type="ARBA" id="ARBA00002678"/>
    </source>
</evidence>
<organism evidence="11 12">
    <name type="scientific">Granulicatella balaenopterae</name>
    <dbReference type="NCBI Taxonomy" id="137733"/>
    <lineage>
        <taxon>Bacteria</taxon>
        <taxon>Bacillati</taxon>
        <taxon>Bacillota</taxon>
        <taxon>Bacilli</taxon>
        <taxon>Lactobacillales</taxon>
        <taxon>Carnobacteriaceae</taxon>
        <taxon>Granulicatella</taxon>
    </lineage>
</organism>
<evidence type="ECO:0000256" key="7">
    <source>
        <dbReference type="ARBA" id="ARBA00022679"/>
    </source>
</evidence>
<dbReference type="NCBIfam" id="TIGR01697">
    <property type="entry name" value="PNPH-PUNA-XAPA"/>
    <property type="match status" value="1"/>
</dbReference>
<comment type="similarity">
    <text evidence="3 9">Belongs to the PNP/MTAP phosphorylase family.</text>
</comment>
<comment type="subunit">
    <text evidence="4">Homotrimer.</text>
</comment>
<keyword evidence="6 9" id="KW-0328">Glycosyltransferase</keyword>
<evidence type="ECO:0000256" key="2">
    <source>
        <dbReference type="ARBA" id="ARBA00005058"/>
    </source>
</evidence>
<dbReference type="GO" id="GO:0005737">
    <property type="term" value="C:cytoplasm"/>
    <property type="evidence" value="ECO:0007669"/>
    <property type="project" value="TreeGrafter"/>
</dbReference>
<evidence type="ECO:0000256" key="9">
    <source>
        <dbReference type="PIRNR" id="PIRNR000477"/>
    </source>
</evidence>
<dbReference type="AlphaFoldDB" id="A0A1H9HU31"/>
<evidence type="ECO:0000256" key="4">
    <source>
        <dbReference type="ARBA" id="ARBA00011233"/>
    </source>
</evidence>
<sequence>MTTQYDQLLEVKEFLFEKGMTKPEMGLILGSGLGELATEIEDAISIDYKDIPHFPVSTVVGHAGRLVYGKLSGKMVLVMDGRFHFYEGYAMETVTFPARLMKVLGIHTMLVTNSAGGSNKSFKPGDLMMITDHLNLTGTNPLIGKNDDRFGPRFPDMSDTYDKKGQEVIRAAAKELNIDLKEGVYGGFSGPTYETPAEVRMAQVLGADAVGMSTVPEAIIANHAGLHILGISCITNMAAGLQESLNHEEVVATTTRVKESFKGLVKLVIENYDVTKM</sequence>
<comment type="catalytic activity">
    <reaction evidence="8">
        <text>a purine 2'-deoxy-D-ribonucleoside + phosphate = a purine nucleobase + 2-deoxy-alpha-D-ribose 1-phosphate</text>
        <dbReference type="Rhea" id="RHEA:36431"/>
        <dbReference type="ChEBI" id="CHEBI:26386"/>
        <dbReference type="ChEBI" id="CHEBI:43474"/>
        <dbReference type="ChEBI" id="CHEBI:57259"/>
        <dbReference type="ChEBI" id="CHEBI:142361"/>
        <dbReference type="EC" id="2.4.2.1"/>
    </reaction>
</comment>
<dbReference type="InterPro" id="IPR011268">
    <property type="entry name" value="Purine_phosphorylase"/>
</dbReference>
<comment type="pathway">
    <text evidence="2 9">Purine metabolism; purine nucleoside salvage.</text>
</comment>
<dbReference type="PANTHER" id="PTHR11904">
    <property type="entry name" value="METHYLTHIOADENOSINE/PURINE NUCLEOSIDE PHOSPHORYLASE"/>
    <property type="match status" value="1"/>
</dbReference>
<reference evidence="11 12" key="1">
    <citation type="submission" date="2016-10" db="EMBL/GenBank/DDBJ databases">
        <authorList>
            <person name="de Groot N.N."/>
        </authorList>
    </citation>
    <scope>NUCLEOTIDE SEQUENCE [LARGE SCALE GENOMIC DNA]</scope>
    <source>
        <strain evidence="11 12">DSM 15827</strain>
    </source>
</reference>
<dbReference type="OrthoDB" id="1523230at2"/>
<proteinExistence type="inferred from homology"/>
<dbReference type="NCBIfam" id="NF006054">
    <property type="entry name" value="PRK08202.1"/>
    <property type="match status" value="1"/>
</dbReference>
<evidence type="ECO:0000313" key="12">
    <source>
        <dbReference type="Proteomes" id="UP000198556"/>
    </source>
</evidence>
<dbReference type="EC" id="2.4.2.1" evidence="9"/>
<dbReference type="FunFam" id="3.40.50.1580:FF:000010">
    <property type="entry name" value="Purine nucleoside phosphorylase"/>
    <property type="match status" value="1"/>
</dbReference>
<protein>
    <recommendedName>
        <fullName evidence="9">Purine nucleoside phosphorylase</fullName>
        <ecNumber evidence="9">2.4.2.1</ecNumber>
    </recommendedName>
    <alternativeName>
        <fullName evidence="9">Inosine-guanosine phosphorylase</fullName>
    </alternativeName>
</protein>
<comment type="function">
    <text evidence="1">The purine nucleoside phosphorylases catalyze the phosphorolytic breakdown of the N-glycosidic bond in the beta-(deoxy)ribonucleoside molecules, with the formation of the corresponding free purine bases and pentose-1-phosphate. Cleaves guanosine, inosine, 2'-deoxyguanosine and 2'-deoxyinosine.</text>
</comment>
<dbReference type="UniPathway" id="UPA00606"/>
<dbReference type="RefSeq" id="WP_089745882.1">
    <property type="nucleotide sequence ID" value="NZ_FOGF01000003.1"/>
</dbReference>
<dbReference type="Pfam" id="PF01048">
    <property type="entry name" value="PNP_UDP_1"/>
    <property type="match status" value="1"/>
</dbReference>
<keyword evidence="5" id="KW-0597">Phosphoprotein</keyword>
<evidence type="ECO:0000259" key="10">
    <source>
        <dbReference type="Pfam" id="PF01048"/>
    </source>
</evidence>
<accession>A0A1H9HU31</accession>
<evidence type="ECO:0000256" key="3">
    <source>
        <dbReference type="ARBA" id="ARBA00006751"/>
    </source>
</evidence>
<dbReference type="CDD" id="cd09009">
    <property type="entry name" value="PNP-EcPNPII_like"/>
    <property type="match status" value="1"/>
</dbReference>
<evidence type="ECO:0000256" key="8">
    <source>
        <dbReference type="ARBA" id="ARBA00048556"/>
    </source>
</evidence>
<keyword evidence="12" id="KW-1185">Reference proteome</keyword>
<keyword evidence="7 9" id="KW-0808">Transferase</keyword>
<dbReference type="InterPro" id="IPR035994">
    <property type="entry name" value="Nucleoside_phosphorylase_sf"/>
</dbReference>
<evidence type="ECO:0000313" key="11">
    <source>
        <dbReference type="EMBL" id="SEQ65844.1"/>
    </source>
</evidence>
<dbReference type="Gene3D" id="3.40.50.1580">
    <property type="entry name" value="Nucleoside phosphorylase domain"/>
    <property type="match status" value="1"/>
</dbReference>